<dbReference type="InterPro" id="IPR000515">
    <property type="entry name" value="MetI-like"/>
</dbReference>
<evidence type="ECO:0000256" key="6">
    <source>
        <dbReference type="ARBA" id="ARBA00023136"/>
    </source>
</evidence>
<feature type="transmembrane region" description="Helical" evidence="7">
    <location>
        <begin position="20"/>
        <end position="43"/>
    </location>
</feature>
<keyword evidence="6 7" id="KW-0472">Membrane</keyword>
<dbReference type="CDD" id="cd06261">
    <property type="entry name" value="TM_PBP2"/>
    <property type="match status" value="1"/>
</dbReference>
<dbReference type="PROSITE" id="PS50928">
    <property type="entry name" value="ABC_TM1"/>
    <property type="match status" value="1"/>
</dbReference>
<keyword evidence="5 7" id="KW-1133">Transmembrane helix</keyword>
<dbReference type="PANTHER" id="PTHR43163:SF6">
    <property type="entry name" value="DIPEPTIDE TRANSPORT SYSTEM PERMEASE PROTEIN DPPB-RELATED"/>
    <property type="match status" value="1"/>
</dbReference>
<keyword evidence="4 7" id="KW-0812">Transmembrane</keyword>
<dbReference type="Pfam" id="PF00528">
    <property type="entry name" value="BPD_transp_1"/>
    <property type="match status" value="1"/>
</dbReference>
<dbReference type="SUPFAM" id="SSF161098">
    <property type="entry name" value="MetI-like"/>
    <property type="match status" value="1"/>
</dbReference>
<gene>
    <name evidence="9" type="ORF">S01H4_60955</name>
</gene>
<keyword evidence="2" id="KW-0813">Transport</keyword>
<dbReference type="Gene3D" id="1.10.3720.10">
    <property type="entry name" value="MetI-like"/>
    <property type="match status" value="1"/>
</dbReference>
<dbReference type="GO" id="GO:0055085">
    <property type="term" value="P:transmembrane transport"/>
    <property type="evidence" value="ECO:0007669"/>
    <property type="project" value="InterPro"/>
</dbReference>
<keyword evidence="3" id="KW-1003">Cell membrane</keyword>
<accession>X1CHH7</accession>
<dbReference type="PANTHER" id="PTHR43163">
    <property type="entry name" value="DIPEPTIDE TRANSPORT SYSTEM PERMEASE PROTEIN DPPB-RELATED"/>
    <property type="match status" value="1"/>
</dbReference>
<sequence length="165" mass="18085">LLMVFFVLVLGIMDVPHGFNGIFTTTAILPLFVMAIGPMSLVIRQTRNAVLEVLGEDYIRTARSKGIPERVVIIRHIMRPVLTPVISQIGLIALSLLVNVILIETVFGIPGMGGLTVRALVDSDYPIILSIVFVGSTIILVINLIVDIIYPFLDPRALAKKDLKK</sequence>
<evidence type="ECO:0000256" key="1">
    <source>
        <dbReference type="ARBA" id="ARBA00004651"/>
    </source>
</evidence>
<evidence type="ECO:0000259" key="8">
    <source>
        <dbReference type="PROSITE" id="PS50928"/>
    </source>
</evidence>
<dbReference type="AlphaFoldDB" id="X1CHH7"/>
<evidence type="ECO:0000256" key="7">
    <source>
        <dbReference type="SAM" id="Phobius"/>
    </source>
</evidence>
<feature type="non-terminal residue" evidence="9">
    <location>
        <position position="1"/>
    </location>
</feature>
<feature type="transmembrane region" description="Helical" evidence="7">
    <location>
        <begin position="85"/>
        <end position="107"/>
    </location>
</feature>
<evidence type="ECO:0000256" key="2">
    <source>
        <dbReference type="ARBA" id="ARBA00022448"/>
    </source>
</evidence>
<evidence type="ECO:0000256" key="5">
    <source>
        <dbReference type="ARBA" id="ARBA00022989"/>
    </source>
</evidence>
<comment type="subcellular location">
    <subcellularLocation>
        <location evidence="1">Cell membrane</location>
        <topology evidence="1">Multi-pass membrane protein</topology>
    </subcellularLocation>
</comment>
<feature type="domain" description="ABC transmembrane type-1" evidence="8">
    <location>
        <begin position="1"/>
        <end position="150"/>
    </location>
</feature>
<dbReference type="GO" id="GO:0005886">
    <property type="term" value="C:plasma membrane"/>
    <property type="evidence" value="ECO:0007669"/>
    <property type="project" value="UniProtKB-SubCell"/>
</dbReference>
<dbReference type="InterPro" id="IPR035906">
    <property type="entry name" value="MetI-like_sf"/>
</dbReference>
<evidence type="ECO:0000313" key="9">
    <source>
        <dbReference type="EMBL" id="GAH07092.1"/>
    </source>
</evidence>
<reference evidence="9" key="1">
    <citation type="journal article" date="2014" name="Front. Microbiol.">
        <title>High frequency of phylogenetically diverse reductive dehalogenase-homologous genes in deep subseafloor sedimentary metagenomes.</title>
        <authorList>
            <person name="Kawai M."/>
            <person name="Futagami T."/>
            <person name="Toyoda A."/>
            <person name="Takaki Y."/>
            <person name="Nishi S."/>
            <person name="Hori S."/>
            <person name="Arai W."/>
            <person name="Tsubouchi T."/>
            <person name="Morono Y."/>
            <person name="Uchiyama I."/>
            <person name="Ito T."/>
            <person name="Fujiyama A."/>
            <person name="Inagaki F."/>
            <person name="Takami H."/>
        </authorList>
    </citation>
    <scope>NUCLEOTIDE SEQUENCE</scope>
    <source>
        <strain evidence="9">Expedition CK06-06</strain>
    </source>
</reference>
<evidence type="ECO:0000256" key="4">
    <source>
        <dbReference type="ARBA" id="ARBA00022692"/>
    </source>
</evidence>
<organism evidence="9">
    <name type="scientific">marine sediment metagenome</name>
    <dbReference type="NCBI Taxonomy" id="412755"/>
    <lineage>
        <taxon>unclassified sequences</taxon>
        <taxon>metagenomes</taxon>
        <taxon>ecological metagenomes</taxon>
    </lineage>
</organism>
<name>X1CHH7_9ZZZZ</name>
<feature type="transmembrane region" description="Helical" evidence="7">
    <location>
        <begin position="127"/>
        <end position="153"/>
    </location>
</feature>
<dbReference type="EMBL" id="BART01036047">
    <property type="protein sequence ID" value="GAH07092.1"/>
    <property type="molecule type" value="Genomic_DNA"/>
</dbReference>
<protein>
    <recommendedName>
        <fullName evidence="8">ABC transmembrane type-1 domain-containing protein</fullName>
    </recommendedName>
</protein>
<proteinExistence type="predicted"/>
<evidence type="ECO:0000256" key="3">
    <source>
        <dbReference type="ARBA" id="ARBA00022475"/>
    </source>
</evidence>
<comment type="caution">
    <text evidence="9">The sequence shown here is derived from an EMBL/GenBank/DDBJ whole genome shotgun (WGS) entry which is preliminary data.</text>
</comment>